<name>A0A9P3LTG7_9FUNG</name>
<evidence type="ECO:0000256" key="2">
    <source>
        <dbReference type="SAM" id="Phobius"/>
    </source>
</evidence>
<feature type="transmembrane region" description="Helical" evidence="2">
    <location>
        <begin position="244"/>
        <end position="267"/>
    </location>
</feature>
<sequence length="556" mass="62477">MSPYPPFPPSMAYLQEQALCSLQNDETAELKRSPALPLETTRRKEHFPKRVVYPGKERLTIITIGYDRSYHTIVDTRNSFSFLPIDPSTLDLLCYSLLMYAMDMTFLVFWGCVCLTVRRRQAQLEKTNAVQTNPSESFLARILILDVFGRSFALSLNFFSWKEHVLASTFTAMFAIYMKLPTAASACSTVAWTVLVSYFLVIALRRILAVTTKPLRLPSSPSRRSSPSHDRATSKMQSCPSSTVTFPSVLQVAGFAFAACVIIPWVYGYTGQFGLKAHPVPVPDVFLQNGIPYTISKVPETRAYPEDEGPLPTNPGFLVKLSVLLVTVTLWPILSRNPRHRLRSSSSRRAGVAHLRTPDGWFGQLFLVAACAVWAILPRWAALLSFLVVGYFVPTHRSMATLLKQVPILPWLKGFLARALPSHPDMRTRLEILVYNLVLCPIINRMIHYYTPAAKRPPSSALRSRWMARITALARLYNCPQTPSRFPKTFPLASSLIKKEVSPASGNDCQILTLNPEPPSPEQRKGRRRNRELTRISTATDISSWTATGQDKLTKI</sequence>
<evidence type="ECO:0000313" key="4">
    <source>
        <dbReference type="Proteomes" id="UP000827284"/>
    </source>
</evidence>
<dbReference type="EMBL" id="BQFW01000003">
    <property type="protein sequence ID" value="GJJ70076.1"/>
    <property type="molecule type" value="Genomic_DNA"/>
</dbReference>
<reference evidence="3" key="1">
    <citation type="submission" date="2021-11" db="EMBL/GenBank/DDBJ databases">
        <authorList>
            <person name="Herlambang A."/>
            <person name="Guo Y."/>
            <person name="Takashima Y."/>
            <person name="Nishizawa T."/>
        </authorList>
    </citation>
    <scope>NUCLEOTIDE SEQUENCE</scope>
    <source>
        <strain evidence="3">E1425</strain>
    </source>
</reference>
<feature type="region of interest" description="Disordered" evidence="1">
    <location>
        <begin position="507"/>
        <end position="532"/>
    </location>
</feature>
<keyword evidence="2" id="KW-1133">Transmembrane helix</keyword>
<comment type="caution">
    <text evidence="3">The sequence shown here is derived from an EMBL/GenBank/DDBJ whole genome shotgun (WGS) entry which is preliminary data.</text>
</comment>
<keyword evidence="2" id="KW-0812">Transmembrane</keyword>
<organism evidence="3 4">
    <name type="scientific">Entomortierella parvispora</name>
    <dbReference type="NCBI Taxonomy" id="205924"/>
    <lineage>
        <taxon>Eukaryota</taxon>
        <taxon>Fungi</taxon>
        <taxon>Fungi incertae sedis</taxon>
        <taxon>Mucoromycota</taxon>
        <taxon>Mortierellomycotina</taxon>
        <taxon>Mortierellomycetes</taxon>
        <taxon>Mortierellales</taxon>
        <taxon>Mortierellaceae</taxon>
        <taxon>Entomortierella</taxon>
    </lineage>
</organism>
<evidence type="ECO:0000313" key="3">
    <source>
        <dbReference type="EMBL" id="GJJ70076.1"/>
    </source>
</evidence>
<keyword evidence="4" id="KW-1185">Reference proteome</keyword>
<feature type="transmembrane region" description="Helical" evidence="2">
    <location>
        <begin position="138"/>
        <end position="160"/>
    </location>
</feature>
<feature type="transmembrane region" description="Helical" evidence="2">
    <location>
        <begin position="317"/>
        <end position="334"/>
    </location>
</feature>
<feature type="transmembrane region" description="Helical" evidence="2">
    <location>
        <begin position="97"/>
        <end position="117"/>
    </location>
</feature>
<feature type="compositionally biased region" description="Low complexity" evidence="1">
    <location>
        <begin position="216"/>
        <end position="225"/>
    </location>
</feature>
<proteinExistence type="predicted"/>
<accession>A0A9P3LTG7</accession>
<feature type="region of interest" description="Disordered" evidence="1">
    <location>
        <begin position="216"/>
        <end position="237"/>
    </location>
</feature>
<protein>
    <submittedName>
        <fullName evidence="3">Uncharacterized protein</fullName>
    </submittedName>
</protein>
<dbReference type="Proteomes" id="UP000827284">
    <property type="component" value="Unassembled WGS sequence"/>
</dbReference>
<reference evidence="3" key="2">
    <citation type="journal article" date="2022" name="Microbiol. Resour. Announc.">
        <title>Whole-Genome Sequence of Entomortierella parvispora E1425, a Mucoromycotan Fungus Associated with Burkholderiaceae-Related Endosymbiotic Bacteria.</title>
        <authorList>
            <person name="Herlambang A."/>
            <person name="Guo Y."/>
            <person name="Takashima Y."/>
            <person name="Narisawa K."/>
            <person name="Ohta H."/>
            <person name="Nishizawa T."/>
        </authorList>
    </citation>
    <scope>NUCLEOTIDE SEQUENCE</scope>
    <source>
        <strain evidence="3">E1425</strain>
    </source>
</reference>
<dbReference type="AlphaFoldDB" id="A0A9P3LTG7"/>
<keyword evidence="2" id="KW-0472">Membrane</keyword>
<feature type="transmembrane region" description="Helical" evidence="2">
    <location>
        <begin position="365"/>
        <end position="393"/>
    </location>
</feature>
<gene>
    <name evidence="3" type="ORF">EMPS_02425</name>
</gene>
<feature type="transmembrane region" description="Helical" evidence="2">
    <location>
        <begin position="180"/>
        <end position="204"/>
    </location>
</feature>
<evidence type="ECO:0000256" key="1">
    <source>
        <dbReference type="SAM" id="MobiDB-lite"/>
    </source>
</evidence>